<proteinExistence type="predicted"/>
<gene>
    <name evidence="2" type="ORF">SAMN05216186_107140</name>
</gene>
<dbReference type="EMBL" id="FNFD01000007">
    <property type="protein sequence ID" value="SDK47383.1"/>
    <property type="molecule type" value="Genomic_DNA"/>
</dbReference>
<name>A0A1G9C6T2_9PSED</name>
<feature type="chain" id="PRO_5011580686" description="Lipoprotein" evidence="1">
    <location>
        <begin position="26"/>
        <end position="106"/>
    </location>
</feature>
<evidence type="ECO:0000313" key="2">
    <source>
        <dbReference type="EMBL" id="SDK47383.1"/>
    </source>
</evidence>
<evidence type="ECO:0000256" key="1">
    <source>
        <dbReference type="SAM" id="SignalP"/>
    </source>
</evidence>
<evidence type="ECO:0000313" key="3">
    <source>
        <dbReference type="Proteomes" id="UP000198706"/>
    </source>
</evidence>
<dbReference type="AlphaFoldDB" id="A0A1G9C6T2"/>
<dbReference type="PROSITE" id="PS51257">
    <property type="entry name" value="PROKAR_LIPOPROTEIN"/>
    <property type="match status" value="1"/>
</dbReference>
<dbReference type="Proteomes" id="UP000198706">
    <property type="component" value="Unassembled WGS sequence"/>
</dbReference>
<dbReference type="OrthoDB" id="6885719at2"/>
<dbReference type="RefSeq" id="WP_084337378.1">
    <property type="nucleotide sequence ID" value="NZ_CBKZNZ010000017.1"/>
</dbReference>
<keyword evidence="1" id="KW-0732">Signal</keyword>
<keyword evidence="3" id="KW-1185">Reference proteome</keyword>
<dbReference type="STRING" id="137658.SAMN05216186_107140"/>
<sequence>MSLAKLSSACLASLLIAGCSSIASGTNTLTDDRIKSETSGALGYSPEDLTIVSRRTEGVNTYVALQTRDKKEFNCIINGGNLLSFGMTNPPMCSRKGEPIKAMPFQ</sequence>
<feature type="signal peptide" evidence="1">
    <location>
        <begin position="1"/>
        <end position="25"/>
    </location>
</feature>
<organism evidence="2 3">
    <name type="scientific">Pseudomonas indica</name>
    <dbReference type="NCBI Taxonomy" id="137658"/>
    <lineage>
        <taxon>Bacteria</taxon>
        <taxon>Pseudomonadati</taxon>
        <taxon>Pseudomonadota</taxon>
        <taxon>Gammaproteobacteria</taxon>
        <taxon>Pseudomonadales</taxon>
        <taxon>Pseudomonadaceae</taxon>
        <taxon>Pseudomonas</taxon>
    </lineage>
</organism>
<protein>
    <recommendedName>
        <fullName evidence="4">Lipoprotein</fullName>
    </recommendedName>
</protein>
<reference evidence="2 3" key="1">
    <citation type="submission" date="2016-10" db="EMBL/GenBank/DDBJ databases">
        <authorList>
            <person name="de Groot N.N."/>
        </authorList>
    </citation>
    <scope>NUCLEOTIDE SEQUENCE [LARGE SCALE GENOMIC DNA]</scope>
    <source>
        <strain evidence="2 3">JCM 21544</strain>
    </source>
</reference>
<accession>A0A1G9C6T2</accession>
<evidence type="ECO:0008006" key="4">
    <source>
        <dbReference type="Google" id="ProtNLM"/>
    </source>
</evidence>